<comment type="caution">
    <text evidence="1">The sequence shown here is derived from an EMBL/GenBank/DDBJ whole genome shotgun (WGS) entry which is preliminary data.</text>
</comment>
<dbReference type="EMBL" id="VSSQ01000492">
    <property type="protein sequence ID" value="MPL96030.1"/>
    <property type="molecule type" value="Genomic_DNA"/>
</dbReference>
<dbReference type="AlphaFoldDB" id="A0A644VY11"/>
<reference evidence="1" key="1">
    <citation type="submission" date="2019-08" db="EMBL/GenBank/DDBJ databases">
        <authorList>
            <person name="Kucharzyk K."/>
            <person name="Murdoch R.W."/>
            <person name="Higgins S."/>
            <person name="Loffler F."/>
        </authorList>
    </citation>
    <scope>NUCLEOTIDE SEQUENCE</scope>
</reference>
<organism evidence="1">
    <name type="scientific">bioreactor metagenome</name>
    <dbReference type="NCBI Taxonomy" id="1076179"/>
    <lineage>
        <taxon>unclassified sequences</taxon>
        <taxon>metagenomes</taxon>
        <taxon>ecological metagenomes</taxon>
    </lineage>
</organism>
<name>A0A644VY11_9ZZZZ</name>
<proteinExistence type="predicted"/>
<evidence type="ECO:0000313" key="1">
    <source>
        <dbReference type="EMBL" id="MPL96030.1"/>
    </source>
</evidence>
<gene>
    <name evidence="1" type="ORF">SDC9_42205</name>
</gene>
<sequence length="157" mass="18151">MILFLLMIMGMEGCEEKEQIKTILPITNLSEQIIGFFEETLPTTAESNCFFVSEEGDIHYLINSIEELQAIYSCNNELPDIDFASYSIIVGQKRMPNSYYSVLEQNIKETEILDLNILVQLPSDGHWPAFSNMYYWGVYPKLPNKKINVNIINREQL</sequence>
<protein>
    <submittedName>
        <fullName evidence="1">Uncharacterized protein</fullName>
    </submittedName>
</protein>
<accession>A0A644VY11</accession>